<keyword evidence="4" id="KW-0808">Transferase</keyword>
<dbReference type="Pfam" id="PF01041">
    <property type="entry name" value="DegT_DnrJ_EryC1"/>
    <property type="match status" value="1"/>
</dbReference>
<dbReference type="GO" id="GO:0008483">
    <property type="term" value="F:transaminase activity"/>
    <property type="evidence" value="ECO:0007669"/>
    <property type="project" value="UniProtKB-KW"/>
</dbReference>
<dbReference type="AlphaFoldDB" id="A0A387BBK8"/>
<dbReference type="RefSeq" id="WP_120762686.1">
    <property type="nucleotide sequence ID" value="NZ_CP032630.1"/>
</dbReference>
<organism evidence="4 5">
    <name type="scientific">Protaetiibacter intestinalis</name>
    <dbReference type="NCBI Taxonomy" id="2419774"/>
    <lineage>
        <taxon>Bacteria</taxon>
        <taxon>Bacillati</taxon>
        <taxon>Actinomycetota</taxon>
        <taxon>Actinomycetes</taxon>
        <taxon>Micrococcales</taxon>
        <taxon>Microbacteriaceae</taxon>
        <taxon>Protaetiibacter</taxon>
    </lineage>
</organism>
<name>A0A387BBK8_9MICO</name>
<dbReference type="Proteomes" id="UP000278886">
    <property type="component" value="Chromosome"/>
</dbReference>
<dbReference type="GO" id="GO:0030170">
    <property type="term" value="F:pyridoxal phosphate binding"/>
    <property type="evidence" value="ECO:0007669"/>
    <property type="project" value="TreeGrafter"/>
</dbReference>
<gene>
    <name evidence="4" type="ORF">D7I47_08770</name>
</gene>
<evidence type="ECO:0000313" key="5">
    <source>
        <dbReference type="Proteomes" id="UP000278886"/>
    </source>
</evidence>
<sequence length="372" mass="39607">MTARIPFLDLGAQHAEIADEVAQGFERILATTTFLGGPDVDAFESEFAAYQGVGHAIGLANGTDAVEFALRAVGVGPGDEVVMPANTFVATAEAAWRIGAKVVLVDIDPESYLMDLAAAAAARTSRTRAVVPVHLFGRLVDIPALRDRVGEVAVVEDAAQAQGARLRGRAAGQGGIAATSFYPGKNLGAYGDAGAVVTDSAEFGRYVRRLGGHGGLVKYEHDIVGFTSRLDALQAVVLRAKLAHLDEWNARRRHLAQRYDDLLADLPILLPEIPAEAESHVWHLYVVRLPDDAPVTARDEVLARLTASGVGTGIHYPKPVHLTPAFADLGYSLGAFPHAERAAERMFSLPMYPHLSDAQQDEVVAALTAALQ</sequence>
<dbReference type="InterPro" id="IPR015424">
    <property type="entry name" value="PyrdxlP-dep_Trfase"/>
</dbReference>
<evidence type="ECO:0000256" key="2">
    <source>
        <dbReference type="ARBA" id="ARBA00037999"/>
    </source>
</evidence>
<dbReference type="Gene3D" id="3.40.640.10">
    <property type="entry name" value="Type I PLP-dependent aspartate aminotransferase-like (Major domain)"/>
    <property type="match status" value="1"/>
</dbReference>
<dbReference type="OrthoDB" id="9804264at2"/>
<dbReference type="SUPFAM" id="SSF53383">
    <property type="entry name" value="PLP-dependent transferases"/>
    <property type="match status" value="1"/>
</dbReference>
<reference evidence="5" key="1">
    <citation type="submission" date="2018-09" db="EMBL/GenBank/DDBJ databases">
        <title>Genome sequencing of strain 2DFWR-13.</title>
        <authorList>
            <person name="Heo J."/>
            <person name="Kim S.-J."/>
            <person name="Kwon S.-W."/>
        </authorList>
    </citation>
    <scope>NUCLEOTIDE SEQUENCE [LARGE SCALE GENOMIC DNA]</scope>
    <source>
        <strain evidence="5">2DFWR-13</strain>
    </source>
</reference>
<keyword evidence="4" id="KW-0032">Aminotransferase</keyword>
<dbReference type="InterPro" id="IPR015421">
    <property type="entry name" value="PyrdxlP-dep_Trfase_major"/>
</dbReference>
<dbReference type="Gene3D" id="3.90.1150.10">
    <property type="entry name" value="Aspartate Aminotransferase, domain 1"/>
    <property type="match status" value="1"/>
</dbReference>
<dbReference type="GO" id="GO:0000271">
    <property type="term" value="P:polysaccharide biosynthetic process"/>
    <property type="evidence" value="ECO:0007669"/>
    <property type="project" value="TreeGrafter"/>
</dbReference>
<keyword evidence="5" id="KW-1185">Reference proteome</keyword>
<dbReference type="KEGG" id="lyd:D7I47_08770"/>
<dbReference type="PANTHER" id="PTHR30244:SF36">
    <property type="entry name" value="3-OXO-GLUCOSE-6-PHOSPHATE:GLUTAMATE AMINOTRANSFERASE"/>
    <property type="match status" value="1"/>
</dbReference>
<dbReference type="PIRSF" id="PIRSF000390">
    <property type="entry name" value="PLP_StrS"/>
    <property type="match status" value="1"/>
</dbReference>
<dbReference type="InterPro" id="IPR015422">
    <property type="entry name" value="PyrdxlP-dep_Trfase_small"/>
</dbReference>
<evidence type="ECO:0000256" key="1">
    <source>
        <dbReference type="ARBA" id="ARBA00022898"/>
    </source>
</evidence>
<accession>A0A387BBK8</accession>
<dbReference type="EMBL" id="CP032630">
    <property type="protein sequence ID" value="AYF98339.1"/>
    <property type="molecule type" value="Genomic_DNA"/>
</dbReference>
<dbReference type="InterPro" id="IPR000653">
    <property type="entry name" value="DegT/StrS_aminotransferase"/>
</dbReference>
<comment type="similarity">
    <text evidence="2 3">Belongs to the DegT/DnrJ/EryC1 family.</text>
</comment>
<dbReference type="CDD" id="cd00616">
    <property type="entry name" value="AHBA_syn"/>
    <property type="match status" value="1"/>
</dbReference>
<proteinExistence type="inferred from homology"/>
<protein>
    <submittedName>
        <fullName evidence="4">DegT/DnrJ/EryC1/StrS family aminotransferase</fullName>
    </submittedName>
</protein>
<dbReference type="PANTHER" id="PTHR30244">
    <property type="entry name" value="TRANSAMINASE"/>
    <property type="match status" value="1"/>
</dbReference>
<evidence type="ECO:0000313" key="4">
    <source>
        <dbReference type="EMBL" id="AYF98339.1"/>
    </source>
</evidence>
<keyword evidence="1 3" id="KW-0663">Pyridoxal phosphate</keyword>
<evidence type="ECO:0000256" key="3">
    <source>
        <dbReference type="RuleBase" id="RU004508"/>
    </source>
</evidence>